<evidence type="ECO:0000313" key="1">
    <source>
        <dbReference type="EMBL" id="MPC14884.1"/>
    </source>
</evidence>
<name>A0A5B7D1S8_PORTR</name>
<sequence length="98" mass="10598">MLDKGDKGDEGESGLGRGGVLDNRVTWWWRVENLARLQVRGKQGGAACLWPRAAVLRGARHRHLSLASDGAGGAMLDALRHRAMTYGSDSPPVEITFS</sequence>
<protein>
    <submittedName>
        <fullName evidence="1">Uncharacterized protein</fullName>
    </submittedName>
</protein>
<accession>A0A5B7D1S8</accession>
<reference evidence="1 2" key="1">
    <citation type="submission" date="2019-05" db="EMBL/GenBank/DDBJ databases">
        <title>Another draft genome of Portunus trituberculatus and its Hox gene families provides insights of decapod evolution.</title>
        <authorList>
            <person name="Jeong J.-H."/>
            <person name="Song I."/>
            <person name="Kim S."/>
            <person name="Choi T."/>
            <person name="Kim D."/>
            <person name="Ryu S."/>
            <person name="Kim W."/>
        </authorList>
    </citation>
    <scope>NUCLEOTIDE SEQUENCE [LARGE SCALE GENOMIC DNA]</scope>
    <source>
        <tissue evidence="1">Muscle</tissue>
    </source>
</reference>
<evidence type="ECO:0000313" key="2">
    <source>
        <dbReference type="Proteomes" id="UP000324222"/>
    </source>
</evidence>
<organism evidence="1 2">
    <name type="scientific">Portunus trituberculatus</name>
    <name type="common">Swimming crab</name>
    <name type="synonym">Neptunus trituberculatus</name>
    <dbReference type="NCBI Taxonomy" id="210409"/>
    <lineage>
        <taxon>Eukaryota</taxon>
        <taxon>Metazoa</taxon>
        <taxon>Ecdysozoa</taxon>
        <taxon>Arthropoda</taxon>
        <taxon>Crustacea</taxon>
        <taxon>Multicrustacea</taxon>
        <taxon>Malacostraca</taxon>
        <taxon>Eumalacostraca</taxon>
        <taxon>Eucarida</taxon>
        <taxon>Decapoda</taxon>
        <taxon>Pleocyemata</taxon>
        <taxon>Brachyura</taxon>
        <taxon>Eubrachyura</taxon>
        <taxon>Portunoidea</taxon>
        <taxon>Portunidae</taxon>
        <taxon>Portuninae</taxon>
        <taxon>Portunus</taxon>
    </lineage>
</organism>
<dbReference type="Proteomes" id="UP000324222">
    <property type="component" value="Unassembled WGS sequence"/>
</dbReference>
<proteinExistence type="predicted"/>
<comment type="caution">
    <text evidence="1">The sequence shown here is derived from an EMBL/GenBank/DDBJ whole genome shotgun (WGS) entry which is preliminary data.</text>
</comment>
<gene>
    <name evidence="1" type="ORF">E2C01_007662</name>
</gene>
<keyword evidence="2" id="KW-1185">Reference proteome</keyword>
<dbReference type="AlphaFoldDB" id="A0A5B7D1S8"/>
<dbReference type="EMBL" id="VSRR010000386">
    <property type="protein sequence ID" value="MPC14884.1"/>
    <property type="molecule type" value="Genomic_DNA"/>
</dbReference>